<dbReference type="RefSeq" id="WP_380079491.1">
    <property type="nucleotide sequence ID" value="NZ_JBHRZF010000168.1"/>
</dbReference>
<dbReference type="InterPro" id="IPR016181">
    <property type="entry name" value="Acyl_CoA_acyltransferase"/>
</dbReference>
<dbReference type="Pfam" id="PF09390">
    <property type="entry name" value="DUF1999"/>
    <property type="match status" value="1"/>
</dbReference>
<protein>
    <submittedName>
        <fullName evidence="1">DUF1999 domain-containing protein</fullName>
    </submittedName>
</protein>
<evidence type="ECO:0000313" key="2">
    <source>
        <dbReference type="Proteomes" id="UP001595748"/>
    </source>
</evidence>
<dbReference type="Proteomes" id="UP001595748">
    <property type="component" value="Unassembled WGS sequence"/>
</dbReference>
<name>A0ABV8A8G8_9DEIO</name>
<evidence type="ECO:0000313" key="1">
    <source>
        <dbReference type="EMBL" id="MFC3862023.1"/>
    </source>
</evidence>
<sequence length="167" mass="18228">MEFRFFGEPDYAALQELDLLVQRHLEPHFDALPEREREGRLSTGAAALKFYERSEHSFVADDGAGVQGFILAQSVWQGDRPIVLIRTVAVRPGTDEAVVRGLLHAAVKSAYDTAVYEVHVPVSAALAEAVQEEEAHVLGRYAVVHLGTRALSAPGEKLTKTVRVPGA</sequence>
<reference evidence="2" key="1">
    <citation type="journal article" date="2019" name="Int. J. Syst. Evol. Microbiol.">
        <title>The Global Catalogue of Microorganisms (GCM) 10K type strain sequencing project: providing services to taxonomists for standard genome sequencing and annotation.</title>
        <authorList>
            <consortium name="The Broad Institute Genomics Platform"/>
            <consortium name="The Broad Institute Genome Sequencing Center for Infectious Disease"/>
            <person name="Wu L."/>
            <person name="Ma J."/>
        </authorList>
    </citation>
    <scope>NUCLEOTIDE SEQUENCE [LARGE SCALE GENOMIC DNA]</scope>
    <source>
        <strain evidence="2">CCTCC AB 2013263</strain>
    </source>
</reference>
<dbReference type="InterPro" id="IPR018987">
    <property type="entry name" value="DUF1999"/>
</dbReference>
<comment type="caution">
    <text evidence="1">The sequence shown here is derived from an EMBL/GenBank/DDBJ whole genome shotgun (WGS) entry which is preliminary data.</text>
</comment>
<proteinExistence type="predicted"/>
<keyword evidence="2" id="KW-1185">Reference proteome</keyword>
<organism evidence="1 2">
    <name type="scientific">Deinococcus antarcticus</name>
    <dbReference type="NCBI Taxonomy" id="1298767"/>
    <lineage>
        <taxon>Bacteria</taxon>
        <taxon>Thermotogati</taxon>
        <taxon>Deinococcota</taxon>
        <taxon>Deinococci</taxon>
        <taxon>Deinococcales</taxon>
        <taxon>Deinococcaceae</taxon>
        <taxon>Deinococcus</taxon>
    </lineage>
</organism>
<gene>
    <name evidence="1" type="ORF">ACFOPQ_14740</name>
</gene>
<dbReference type="Gene3D" id="3.40.630.30">
    <property type="match status" value="1"/>
</dbReference>
<dbReference type="EMBL" id="JBHRZF010000168">
    <property type="protein sequence ID" value="MFC3862023.1"/>
    <property type="molecule type" value="Genomic_DNA"/>
</dbReference>
<dbReference type="SUPFAM" id="SSF55729">
    <property type="entry name" value="Acyl-CoA N-acyltransferases (Nat)"/>
    <property type="match status" value="1"/>
</dbReference>
<accession>A0ABV8A8G8</accession>